<name>A0A1I7MDY8_9MICC</name>
<reference evidence="12 13" key="1">
    <citation type="submission" date="2016-10" db="EMBL/GenBank/DDBJ databases">
        <authorList>
            <person name="de Groot N.N."/>
        </authorList>
    </citation>
    <scope>NUCLEOTIDE SEQUENCE [LARGE SCALE GENOMIC DNA]</scope>
    <source>
        <strain evidence="12 13">CGMCC 1.7054</strain>
    </source>
</reference>
<dbReference type="GO" id="GO:0006412">
    <property type="term" value="P:translation"/>
    <property type="evidence" value="ECO:0007669"/>
    <property type="project" value="UniProtKB-UniRule"/>
</dbReference>
<dbReference type="FunFam" id="3.30.160.20:FF:000001">
    <property type="entry name" value="30S ribosomal protein S5"/>
    <property type="match status" value="1"/>
</dbReference>
<feature type="compositionally biased region" description="Low complexity" evidence="10">
    <location>
        <begin position="17"/>
        <end position="40"/>
    </location>
</feature>
<evidence type="ECO:0000256" key="10">
    <source>
        <dbReference type="SAM" id="MobiDB-lite"/>
    </source>
</evidence>
<feature type="region of interest" description="Disordered" evidence="10">
    <location>
        <begin position="239"/>
        <end position="258"/>
    </location>
</feature>
<dbReference type="InterPro" id="IPR000851">
    <property type="entry name" value="Ribosomal_uS5"/>
</dbReference>
<keyword evidence="4 8" id="KW-0689">Ribosomal protein</keyword>
<dbReference type="AlphaFoldDB" id="A0A1I7MDY8"/>
<dbReference type="PANTHER" id="PTHR48277:SF1">
    <property type="entry name" value="MITOCHONDRIAL RIBOSOMAL PROTEIN S5"/>
    <property type="match status" value="1"/>
</dbReference>
<evidence type="ECO:0000256" key="4">
    <source>
        <dbReference type="ARBA" id="ARBA00022980"/>
    </source>
</evidence>
<dbReference type="Gene3D" id="3.30.160.20">
    <property type="match status" value="1"/>
</dbReference>
<accession>A0A1I7MDY8</accession>
<feature type="compositionally biased region" description="Polar residues" evidence="10">
    <location>
        <begin position="1"/>
        <end position="16"/>
    </location>
</feature>
<sequence>MSETPNNEKSTVTDSVTETAPKAETAASETSAGSASQTTDRGGRGGRDDRGGRGGRDDRGGRGRDDRGRGGRDEDKDKFLERVVAINRVSKVVKGGRRFSFTALVVVGDGDGMVGVGYGKAKEVPAAISKGVEEAKKSLFRVPRVGSTIPHLVQGEDAAGVVLLRPAAPGTGVIAGGPVRAVLDCAGIHDVLSKSMGSVNAINIVRGTIDALKRLEEPAAVAARRGKSLDEVAPHAMLRTMEEDRAKKSAEKAGVSNG</sequence>
<evidence type="ECO:0000256" key="5">
    <source>
        <dbReference type="ARBA" id="ARBA00023274"/>
    </source>
</evidence>
<comment type="function">
    <text evidence="8">With S4 and S12 plays an important role in translational accuracy.</text>
</comment>
<evidence type="ECO:0000313" key="13">
    <source>
        <dbReference type="Proteomes" id="UP000198881"/>
    </source>
</evidence>
<comment type="domain">
    <text evidence="8">The N-terminal domain interacts with the head of the 30S subunit; the C-terminal domain interacts with the body and contacts protein S4. The interaction surface between S4 and S5 is involved in control of translational fidelity.</text>
</comment>
<comment type="similarity">
    <text evidence="1 8 9">Belongs to the universal ribosomal protein uS5 family.</text>
</comment>
<dbReference type="Proteomes" id="UP000198881">
    <property type="component" value="Unassembled WGS sequence"/>
</dbReference>
<dbReference type="InterPro" id="IPR013810">
    <property type="entry name" value="Ribosomal_uS5_N"/>
</dbReference>
<dbReference type="GO" id="GO:0019843">
    <property type="term" value="F:rRNA binding"/>
    <property type="evidence" value="ECO:0007669"/>
    <property type="project" value="UniProtKB-UniRule"/>
</dbReference>
<dbReference type="GO" id="GO:0005737">
    <property type="term" value="C:cytoplasm"/>
    <property type="evidence" value="ECO:0007669"/>
    <property type="project" value="UniProtKB-ARBA"/>
</dbReference>
<evidence type="ECO:0000256" key="7">
    <source>
        <dbReference type="ARBA" id="ARBA00062000"/>
    </source>
</evidence>
<organism evidence="12 13">
    <name type="scientific">Micrococcus terreus</name>
    <dbReference type="NCBI Taxonomy" id="574650"/>
    <lineage>
        <taxon>Bacteria</taxon>
        <taxon>Bacillati</taxon>
        <taxon>Actinomycetota</taxon>
        <taxon>Actinomycetes</taxon>
        <taxon>Micrococcales</taxon>
        <taxon>Micrococcaceae</taxon>
        <taxon>Micrococcus</taxon>
    </lineage>
</organism>
<dbReference type="GO" id="GO:0015935">
    <property type="term" value="C:small ribosomal subunit"/>
    <property type="evidence" value="ECO:0007669"/>
    <property type="project" value="InterPro"/>
</dbReference>
<dbReference type="PROSITE" id="PS00585">
    <property type="entry name" value="RIBOSOMAL_S5"/>
    <property type="match status" value="1"/>
</dbReference>
<feature type="domain" description="S5 DRBM" evidence="11">
    <location>
        <begin position="79"/>
        <end position="142"/>
    </location>
</feature>
<evidence type="ECO:0000313" key="12">
    <source>
        <dbReference type="EMBL" id="SFV20128.1"/>
    </source>
</evidence>
<evidence type="ECO:0000256" key="2">
    <source>
        <dbReference type="ARBA" id="ARBA00022730"/>
    </source>
</evidence>
<protein>
    <recommendedName>
        <fullName evidence="6 8">Small ribosomal subunit protein uS5</fullName>
    </recommendedName>
</protein>
<dbReference type="PANTHER" id="PTHR48277">
    <property type="entry name" value="MITOCHONDRIAL RIBOSOMAL PROTEIN S5"/>
    <property type="match status" value="1"/>
</dbReference>
<dbReference type="InterPro" id="IPR005712">
    <property type="entry name" value="Ribosomal_uS5_bac-type"/>
</dbReference>
<comment type="subunit">
    <text evidence="7 8">Part of the 30S ribosomal subunit. Contacts proteins S4 and S8.</text>
</comment>
<dbReference type="GO" id="GO:0042254">
    <property type="term" value="P:ribosome biogenesis"/>
    <property type="evidence" value="ECO:0007669"/>
    <property type="project" value="UniProtKB-ARBA"/>
</dbReference>
<dbReference type="InterPro" id="IPR020568">
    <property type="entry name" value="Ribosomal_Su5_D2-typ_SF"/>
</dbReference>
<evidence type="ECO:0000256" key="3">
    <source>
        <dbReference type="ARBA" id="ARBA00022884"/>
    </source>
</evidence>
<dbReference type="InterPro" id="IPR018192">
    <property type="entry name" value="Ribosomal_uS5_N_CS"/>
</dbReference>
<dbReference type="InterPro" id="IPR014721">
    <property type="entry name" value="Ribsml_uS5_D2-typ_fold_subgr"/>
</dbReference>
<keyword evidence="13" id="KW-1185">Reference proteome</keyword>
<evidence type="ECO:0000256" key="6">
    <source>
        <dbReference type="ARBA" id="ARBA00035255"/>
    </source>
</evidence>
<dbReference type="Gene3D" id="3.30.230.10">
    <property type="match status" value="1"/>
</dbReference>
<dbReference type="SUPFAM" id="SSF54211">
    <property type="entry name" value="Ribosomal protein S5 domain 2-like"/>
    <property type="match status" value="1"/>
</dbReference>
<dbReference type="PROSITE" id="PS50881">
    <property type="entry name" value="S5_DSRBD"/>
    <property type="match status" value="1"/>
</dbReference>
<dbReference type="EMBL" id="FPCG01000001">
    <property type="protein sequence ID" value="SFV20128.1"/>
    <property type="molecule type" value="Genomic_DNA"/>
</dbReference>
<dbReference type="STRING" id="574650.SAMN04487966_101145"/>
<evidence type="ECO:0000256" key="8">
    <source>
        <dbReference type="HAMAP-Rule" id="MF_01307"/>
    </source>
</evidence>
<evidence type="ECO:0000259" key="11">
    <source>
        <dbReference type="PROSITE" id="PS50881"/>
    </source>
</evidence>
<proteinExistence type="inferred from homology"/>
<evidence type="ECO:0000256" key="9">
    <source>
        <dbReference type="RuleBase" id="RU003823"/>
    </source>
</evidence>
<dbReference type="FunFam" id="3.30.230.10:FF:000002">
    <property type="entry name" value="30S ribosomal protein S5"/>
    <property type="match status" value="1"/>
</dbReference>
<dbReference type="NCBIfam" id="TIGR01021">
    <property type="entry name" value="rpsE_bact"/>
    <property type="match status" value="1"/>
</dbReference>
<keyword evidence="2 8" id="KW-0699">rRNA-binding</keyword>
<dbReference type="HAMAP" id="MF_01307_B">
    <property type="entry name" value="Ribosomal_uS5_B"/>
    <property type="match status" value="1"/>
</dbReference>
<dbReference type="Pfam" id="PF03719">
    <property type="entry name" value="Ribosomal_S5_C"/>
    <property type="match status" value="1"/>
</dbReference>
<dbReference type="OrthoDB" id="9809045at2"/>
<comment type="function">
    <text evidence="8">Located at the back of the 30S subunit body where it stabilizes the conformation of the head with respect to the body.</text>
</comment>
<dbReference type="InterPro" id="IPR005324">
    <property type="entry name" value="Ribosomal_uS5_C"/>
</dbReference>
<keyword evidence="5 8" id="KW-0687">Ribonucleoprotein</keyword>
<dbReference type="Pfam" id="PF00333">
    <property type="entry name" value="Ribosomal_S5"/>
    <property type="match status" value="1"/>
</dbReference>
<dbReference type="GO" id="GO:0003735">
    <property type="term" value="F:structural constituent of ribosome"/>
    <property type="evidence" value="ECO:0007669"/>
    <property type="project" value="UniProtKB-UniRule"/>
</dbReference>
<evidence type="ECO:0000256" key="1">
    <source>
        <dbReference type="ARBA" id="ARBA00008945"/>
    </source>
</evidence>
<feature type="compositionally biased region" description="Basic and acidic residues" evidence="10">
    <location>
        <begin position="240"/>
        <end position="251"/>
    </location>
</feature>
<keyword evidence="3 8" id="KW-0694">RNA-binding</keyword>
<feature type="compositionally biased region" description="Basic and acidic residues" evidence="10">
    <location>
        <begin position="41"/>
        <end position="74"/>
    </location>
</feature>
<feature type="region of interest" description="Disordered" evidence="10">
    <location>
        <begin position="1"/>
        <end position="74"/>
    </location>
</feature>
<gene>
    <name evidence="8" type="primary">rpsE</name>
    <name evidence="12" type="ORF">SAMN04487966_101145</name>
</gene>
<dbReference type="SUPFAM" id="SSF54768">
    <property type="entry name" value="dsRNA-binding domain-like"/>
    <property type="match status" value="1"/>
</dbReference>